<dbReference type="EMBL" id="DMNG01000122">
    <property type="protein sequence ID" value="HAN24336.1"/>
    <property type="molecule type" value="Genomic_DNA"/>
</dbReference>
<organism evidence="7 8">
    <name type="scientific">Microbacterium ginsengisoli</name>
    <dbReference type="NCBI Taxonomy" id="400772"/>
    <lineage>
        <taxon>Bacteria</taxon>
        <taxon>Bacillati</taxon>
        <taxon>Actinomycetota</taxon>
        <taxon>Actinomycetes</taxon>
        <taxon>Micrococcales</taxon>
        <taxon>Microbacteriaceae</taxon>
        <taxon>Microbacterium</taxon>
    </lineage>
</organism>
<dbReference type="Gene3D" id="1.20.1250.20">
    <property type="entry name" value="MFS general substrate transporter like domains"/>
    <property type="match status" value="1"/>
</dbReference>
<protein>
    <submittedName>
        <fullName evidence="7">MFS transporter</fullName>
    </submittedName>
</protein>
<keyword evidence="2 5" id="KW-0812">Transmembrane</keyword>
<feature type="transmembrane region" description="Helical" evidence="5">
    <location>
        <begin position="20"/>
        <end position="43"/>
    </location>
</feature>
<comment type="caution">
    <text evidence="7">The sequence shown here is derived from an EMBL/GenBank/DDBJ whole genome shotgun (WGS) entry which is preliminary data.</text>
</comment>
<keyword evidence="3 5" id="KW-1133">Transmembrane helix</keyword>
<keyword evidence="4 5" id="KW-0472">Membrane</keyword>
<evidence type="ECO:0000313" key="8">
    <source>
        <dbReference type="Proteomes" id="UP000257479"/>
    </source>
</evidence>
<evidence type="ECO:0000256" key="1">
    <source>
        <dbReference type="ARBA" id="ARBA00004651"/>
    </source>
</evidence>
<name>A0A3C1KDM5_9MICO</name>
<reference evidence="7 8" key="1">
    <citation type="journal article" date="2018" name="Nat. Biotechnol.">
        <title>A standardized bacterial taxonomy based on genome phylogeny substantially revises the tree of life.</title>
        <authorList>
            <person name="Parks D.H."/>
            <person name="Chuvochina M."/>
            <person name="Waite D.W."/>
            <person name="Rinke C."/>
            <person name="Skarshewski A."/>
            <person name="Chaumeil P.A."/>
            <person name="Hugenholtz P."/>
        </authorList>
    </citation>
    <scope>NUCLEOTIDE SEQUENCE [LARGE SCALE GENOMIC DNA]</scope>
    <source>
        <strain evidence="7">UBA9152</strain>
    </source>
</reference>
<dbReference type="GO" id="GO:0022857">
    <property type="term" value="F:transmembrane transporter activity"/>
    <property type="evidence" value="ECO:0007669"/>
    <property type="project" value="InterPro"/>
</dbReference>
<evidence type="ECO:0000256" key="2">
    <source>
        <dbReference type="ARBA" id="ARBA00022692"/>
    </source>
</evidence>
<feature type="non-terminal residue" evidence="7">
    <location>
        <position position="68"/>
    </location>
</feature>
<proteinExistence type="predicted"/>
<dbReference type="InterPro" id="IPR036259">
    <property type="entry name" value="MFS_trans_sf"/>
</dbReference>
<accession>A0A3C1KDM5</accession>
<dbReference type="InterPro" id="IPR020846">
    <property type="entry name" value="MFS_dom"/>
</dbReference>
<evidence type="ECO:0000259" key="6">
    <source>
        <dbReference type="PROSITE" id="PS50850"/>
    </source>
</evidence>
<sequence length="68" mass="7259">MTAQPLTAGGRTVAARHPIAILVVILLSYFMVLLDNSVIFTALPSLEADLGLGPGELSWVQDAYTLVF</sequence>
<dbReference type="AlphaFoldDB" id="A0A3C1KDM5"/>
<evidence type="ECO:0000313" key="7">
    <source>
        <dbReference type="EMBL" id="HAN24336.1"/>
    </source>
</evidence>
<gene>
    <name evidence="7" type="ORF">DCP95_07160</name>
</gene>
<evidence type="ECO:0000256" key="3">
    <source>
        <dbReference type="ARBA" id="ARBA00022989"/>
    </source>
</evidence>
<dbReference type="Proteomes" id="UP000257479">
    <property type="component" value="Unassembled WGS sequence"/>
</dbReference>
<evidence type="ECO:0000256" key="4">
    <source>
        <dbReference type="ARBA" id="ARBA00023136"/>
    </source>
</evidence>
<dbReference type="PROSITE" id="PS50850">
    <property type="entry name" value="MFS"/>
    <property type="match status" value="1"/>
</dbReference>
<dbReference type="GO" id="GO:0005886">
    <property type="term" value="C:plasma membrane"/>
    <property type="evidence" value="ECO:0007669"/>
    <property type="project" value="UniProtKB-SubCell"/>
</dbReference>
<feature type="domain" description="Major facilitator superfamily (MFS) profile" evidence="6">
    <location>
        <begin position="21"/>
        <end position="68"/>
    </location>
</feature>
<evidence type="ECO:0000256" key="5">
    <source>
        <dbReference type="SAM" id="Phobius"/>
    </source>
</evidence>
<comment type="subcellular location">
    <subcellularLocation>
        <location evidence="1">Cell membrane</location>
        <topology evidence="1">Multi-pass membrane protein</topology>
    </subcellularLocation>
</comment>
<dbReference type="SUPFAM" id="SSF103473">
    <property type="entry name" value="MFS general substrate transporter"/>
    <property type="match status" value="1"/>
</dbReference>